<comment type="caution">
    <text evidence="1">The sequence shown here is derived from an EMBL/GenBank/DDBJ whole genome shotgun (WGS) entry which is preliminary data.</text>
</comment>
<sequence>MRAGCAVAADLSLSAASAQWYMCMRWYCSRRLGGSTGVGGDVRPAAGMGNTAFGATRRSGVWSLLLMTEKRDTE</sequence>
<organism evidence="1 2">
    <name type="scientific">Cloeon dipterum</name>
    <dbReference type="NCBI Taxonomy" id="197152"/>
    <lineage>
        <taxon>Eukaryota</taxon>
        <taxon>Metazoa</taxon>
        <taxon>Ecdysozoa</taxon>
        <taxon>Arthropoda</taxon>
        <taxon>Hexapoda</taxon>
        <taxon>Insecta</taxon>
        <taxon>Pterygota</taxon>
        <taxon>Palaeoptera</taxon>
        <taxon>Ephemeroptera</taxon>
        <taxon>Pisciforma</taxon>
        <taxon>Baetidae</taxon>
        <taxon>Cloeon</taxon>
    </lineage>
</organism>
<dbReference type="Proteomes" id="UP000494165">
    <property type="component" value="Unassembled WGS sequence"/>
</dbReference>
<evidence type="ECO:0000313" key="2">
    <source>
        <dbReference type="Proteomes" id="UP000494165"/>
    </source>
</evidence>
<dbReference type="EMBL" id="CADEPI010000089">
    <property type="protein sequence ID" value="CAB3373787.1"/>
    <property type="molecule type" value="Genomic_DNA"/>
</dbReference>
<evidence type="ECO:0000313" key="1">
    <source>
        <dbReference type="EMBL" id="CAB3373787.1"/>
    </source>
</evidence>
<dbReference type="AlphaFoldDB" id="A0A8S1D7A9"/>
<gene>
    <name evidence="1" type="ORF">CLODIP_2_CD04571</name>
</gene>
<accession>A0A8S1D7A9</accession>
<protein>
    <submittedName>
        <fullName evidence="1">Uncharacterized protein</fullName>
    </submittedName>
</protein>
<proteinExistence type="predicted"/>
<name>A0A8S1D7A9_9INSE</name>
<keyword evidence="2" id="KW-1185">Reference proteome</keyword>
<reference evidence="1 2" key="1">
    <citation type="submission" date="2020-04" db="EMBL/GenBank/DDBJ databases">
        <authorList>
            <person name="Alioto T."/>
            <person name="Alioto T."/>
            <person name="Gomez Garrido J."/>
        </authorList>
    </citation>
    <scope>NUCLEOTIDE SEQUENCE [LARGE SCALE GENOMIC DNA]</scope>
</reference>